<organism evidence="1 2">
    <name type="scientific">Streptomyces lydicamycinicus</name>
    <dbReference type="NCBI Taxonomy" id="1546107"/>
    <lineage>
        <taxon>Bacteria</taxon>
        <taxon>Bacillati</taxon>
        <taxon>Actinomycetota</taxon>
        <taxon>Actinomycetes</taxon>
        <taxon>Kitasatosporales</taxon>
        <taxon>Streptomycetaceae</taxon>
        <taxon>Streptomyces</taxon>
    </lineage>
</organism>
<gene>
    <name evidence="1" type="ORF">TPA0598_13_00130</name>
</gene>
<evidence type="ECO:0000313" key="2">
    <source>
        <dbReference type="Proteomes" id="UP000048965"/>
    </source>
</evidence>
<dbReference type="Proteomes" id="UP000048965">
    <property type="component" value="Unassembled WGS sequence"/>
</dbReference>
<dbReference type="EMBL" id="BBNO01000013">
    <property type="protein sequence ID" value="GAO12829.1"/>
    <property type="molecule type" value="Genomic_DNA"/>
</dbReference>
<dbReference type="AlphaFoldDB" id="A0A0P4RGF0"/>
<reference evidence="2" key="1">
    <citation type="submission" date="2014-09" db="EMBL/GenBank/DDBJ databases">
        <title>Whole genome shotgun sequence of Streptomyces sp. NBRC 110027.</title>
        <authorList>
            <person name="Komaki H."/>
            <person name="Ichikawa N."/>
            <person name="Katano-Makiyama Y."/>
            <person name="Hosoyama A."/>
            <person name="Hashimoto M."/>
            <person name="Uohara A."/>
            <person name="Kitahashi Y."/>
            <person name="Ohji S."/>
            <person name="Kimura A."/>
            <person name="Yamazoe A."/>
            <person name="Igarashi Y."/>
            <person name="Fujita N."/>
        </authorList>
    </citation>
    <scope>NUCLEOTIDE SEQUENCE [LARGE SCALE GENOMIC DNA]</scope>
    <source>
        <strain evidence="2">NBRC 110027</strain>
    </source>
</reference>
<proteinExistence type="predicted"/>
<keyword evidence="2" id="KW-1185">Reference proteome</keyword>
<accession>A0A0P4RGF0</accession>
<sequence>MGEPGVWGEVTARLGVSRPVLVARLLELDAARGVTTAHVRVGSPRVSHLRGCQAVAGCPQRNPRGQASRCVTCSIVLCG</sequence>
<name>A0A0P4RGF0_9ACTN</name>
<reference evidence="1 2" key="2">
    <citation type="journal article" date="2015" name="Stand. Genomic Sci.">
        <title>Draft genome sequence of marine-derived Streptomyces sp. TP-A0598, a producer of anti-MRSA antibiotic lydicamycins.</title>
        <authorList>
            <person name="Komaki H."/>
            <person name="Ichikawa N."/>
            <person name="Hosoyama A."/>
            <person name="Fujita N."/>
            <person name="Igarashi Y."/>
        </authorList>
    </citation>
    <scope>NUCLEOTIDE SEQUENCE [LARGE SCALE GENOMIC DNA]</scope>
    <source>
        <strain evidence="1 2">NBRC 110027</strain>
    </source>
</reference>
<evidence type="ECO:0000313" key="1">
    <source>
        <dbReference type="EMBL" id="GAO12829.1"/>
    </source>
</evidence>
<comment type="caution">
    <text evidence="1">The sequence shown here is derived from an EMBL/GenBank/DDBJ whole genome shotgun (WGS) entry which is preliminary data.</text>
</comment>
<protein>
    <submittedName>
        <fullName evidence="1">Uncharacterized protein</fullName>
    </submittedName>
</protein>